<proteinExistence type="predicted"/>
<dbReference type="Proteomes" id="UP000603434">
    <property type="component" value="Unassembled WGS sequence"/>
</dbReference>
<comment type="caution">
    <text evidence="1">The sequence shown here is derived from an EMBL/GenBank/DDBJ whole genome shotgun (WGS) entry which is preliminary data.</text>
</comment>
<organism evidence="1 2">
    <name type="scientific">Candidatus Desulfatibia profunda</name>
    <dbReference type="NCBI Taxonomy" id="2841695"/>
    <lineage>
        <taxon>Bacteria</taxon>
        <taxon>Pseudomonadati</taxon>
        <taxon>Thermodesulfobacteriota</taxon>
        <taxon>Desulfobacteria</taxon>
        <taxon>Desulfobacterales</taxon>
        <taxon>Desulfobacterales incertae sedis</taxon>
        <taxon>Candidatus Desulfatibia</taxon>
    </lineage>
</organism>
<gene>
    <name evidence="1" type="ORF">H8E23_11110</name>
</gene>
<protein>
    <submittedName>
        <fullName evidence="1">Cytoplasmic protein</fullName>
    </submittedName>
</protein>
<sequence>MPSNEQQQQIDFTVDRNHLYREESFTDIKVAAIRRLIPVKPDGSNDDSRFPIFMGQTQLITPKGPVMLQSLLKAQTIEEAMDEFPAAMQAQMDKMIADAMERQVREN</sequence>
<dbReference type="AlphaFoldDB" id="A0A8J6NLD8"/>
<evidence type="ECO:0000313" key="1">
    <source>
        <dbReference type="EMBL" id="MBC8361937.1"/>
    </source>
</evidence>
<accession>A0A8J6NLD8</accession>
<dbReference type="EMBL" id="JACNJH010000160">
    <property type="protein sequence ID" value="MBC8361937.1"/>
    <property type="molecule type" value="Genomic_DNA"/>
</dbReference>
<evidence type="ECO:0000313" key="2">
    <source>
        <dbReference type="Proteomes" id="UP000603434"/>
    </source>
</evidence>
<reference evidence="1 2" key="1">
    <citation type="submission" date="2020-08" db="EMBL/GenBank/DDBJ databases">
        <title>Bridging the membrane lipid divide: bacteria of the FCB group superphylum have the potential to synthesize archaeal ether lipids.</title>
        <authorList>
            <person name="Villanueva L."/>
            <person name="Von Meijenfeldt F.A.B."/>
            <person name="Westbye A.B."/>
            <person name="Yadav S."/>
            <person name="Hopmans E.C."/>
            <person name="Dutilh B.E."/>
            <person name="Sinninghe Damste J.S."/>
        </authorList>
    </citation>
    <scope>NUCLEOTIDE SEQUENCE [LARGE SCALE GENOMIC DNA]</scope>
    <source>
        <strain evidence="1">NIOZ-UU30</strain>
    </source>
</reference>
<feature type="non-terminal residue" evidence="1">
    <location>
        <position position="107"/>
    </location>
</feature>
<name>A0A8J6NLD8_9BACT</name>